<dbReference type="Proteomes" id="UP001055879">
    <property type="component" value="Linkage Group LG09"/>
</dbReference>
<sequence length="71" mass="7565">MGGNGFSTTIRGTDDVGGVKKGRIFGFGVPHDPQYVMTDTPNSSSQIQSSEQGTSDEVRSLKEMSILQRSG</sequence>
<protein>
    <submittedName>
        <fullName evidence="1">Uncharacterized protein</fullName>
    </submittedName>
</protein>
<reference evidence="1 2" key="2">
    <citation type="journal article" date="2022" name="Mol. Ecol. Resour.">
        <title>The genomes of chicory, endive, great burdock and yacon provide insights into Asteraceae paleo-polyploidization history and plant inulin production.</title>
        <authorList>
            <person name="Fan W."/>
            <person name="Wang S."/>
            <person name="Wang H."/>
            <person name="Wang A."/>
            <person name="Jiang F."/>
            <person name="Liu H."/>
            <person name="Zhao H."/>
            <person name="Xu D."/>
            <person name="Zhang Y."/>
        </authorList>
    </citation>
    <scope>NUCLEOTIDE SEQUENCE [LARGE SCALE GENOMIC DNA]</scope>
    <source>
        <strain evidence="2">cv. Niubang</strain>
    </source>
</reference>
<gene>
    <name evidence="1" type="ORF">L6452_27204</name>
</gene>
<keyword evidence="2" id="KW-1185">Reference proteome</keyword>
<accession>A0ACB8ZW15</accession>
<name>A0ACB8ZW15_ARCLA</name>
<reference evidence="2" key="1">
    <citation type="journal article" date="2022" name="Mol. Ecol. Resour.">
        <title>The genomes of chicory, endive, great burdock and yacon provide insights into Asteraceae palaeo-polyploidization history and plant inulin production.</title>
        <authorList>
            <person name="Fan W."/>
            <person name="Wang S."/>
            <person name="Wang H."/>
            <person name="Wang A."/>
            <person name="Jiang F."/>
            <person name="Liu H."/>
            <person name="Zhao H."/>
            <person name="Xu D."/>
            <person name="Zhang Y."/>
        </authorList>
    </citation>
    <scope>NUCLEOTIDE SEQUENCE [LARGE SCALE GENOMIC DNA]</scope>
    <source>
        <strain evidence="2">cv. Niubang</strain>
    </source>
</reference>
<comment type="caution">
    <text evidence="1">The sequence shown here is derived from an EMBL/GenBank/DDBJ whole genome shotgun (WGS) entry which is preliminary data.</text>
</comment>
<proteinExistence type="predicted"/>
<evidence type="ECO:0000313" key="2">
    <source>
        <dbReference type="Proteomes" id="UP001055879"/>
    </source>
</evidence>
<organism evidence="1 2">
    <name type="scientific">Arctium lappa</name>
    <name type="common">Greater burdock</name>
    <name type="synonym">Lappa major</name>
    <dbReference type="NCBI Taxonomy" id="4217"/>
    <lineage>
        <taxon>Eukaryota</taxon>
        <taxon>Viridiplantae</taxon>
        <taxon>Streptophyta</taxon>
        <taxon>Embryophyta</taxon>
        <taxon>Tracheophyta</taxon>
        <taxon>Spermatophyta</taxon>
        <taxon>Magnoliopsida</taxon>
        <taxon>eudicotyledons</taxon>
        <taxon>Gunneridae</taxon>
        <taxon>Pentapetalae</taxon>
        <taxon>asterids</taxon>
        <taxon>campanulids</taxon>
        <taxon>Asterales</taxon>
        <taxon>Asteraceae</taxon>
        <taxon>Carduoideae</taxon>
        <taxon>Cardueae</taxon>
        <taxon>Arctiinae</taxon>
        <taxon>Arctium</taxon>
    </lineage>
</organism>
<evidence type="ECO:0000313" key="1">
    <source>
        <dbReference type="EMBL" id="KAI3701833.1"/>
    </source>
</evidence>
<dbReference type="EMBL" id="CM042055">
    <property type="protein sequence ID" value="KAI3701833.1"/>
    <property type="molecule type" value="Genomic_DNA"/>
</dbReference>